<dbReference type="PROSITE" id="PS51257">
    <property type="entry name" value="PROKAR_LIPOPROTEIN"/>
    <property type="match status" value="1"/>
</dbReference>
<keyword evidence="3" id="KW-1185">Reference proteome</keyword>
<comment type="caution">
    <text evidence="2">The sequence shown here is derived from an EMBL/GenBank/DDBJ whole genome shotgun (WGS) entry which is preliminary data.</text>
</comment>
<organism evidence="2 3">
    <name type="scientific">Psychrobacter saeujeotis</name>
    <dbReference type="NCBI Taxonomy" id="3143436"/>
    <lineage>
        <taxon>Bacteria</taxon>
        <taxon>Pseudomonadati</taxon>
        <taxon>Pseudomonadota</taxon>
        <taxon>Gammaproteobacteria</taxon>
        <taxon>Moraxellales</taxon>
        <taxon>Moraxellaceae</taxon>
        <taxon>Psychrobacter</taxon>
    </lineage>
</organism>
<gene>
    <name evidence="2" type="ORF">AAIR29_07530</name>
</gene>
<feature type="chain" id="PRO_5045294736" description="Lipoprotein" evidence="1">
    <location>
        <begin position="25"/>
        <end position="407"/>
    </location>
</feature>
<evidence type="ECO:0000256" key="1">
    <source>
        <dbReference type="SAM" id="SignalP"/>
    </source>
</evidence>
<dbReference type="EMBL" id="JBDGHN010000002">
    <property type="protein sequence ID" value="MEN2751483.1"/>
    <property type="molecule type" value="Genomic_DNA"/>
</dbReference>
<accession>A0ABU9X7V0</accession>
<evidence type="ECO:0008006" key="4">
    <source>
        <dbReference type="Google" id="ProtNLM"/>
    </source>
</evidence>
<protein>
    <recommendedName>
        <fullName evidence="4">Lipoprotein</fullName>
    </recommendedName>
</protein>
<feature type="signal peptide" evidence="1">
    <location>
        <begin position="1"/>
        <end position="24"/>
    </location>
</feature>
<sequence length="407" mass="46987">MFKRQLIKTVLLAISLSLSTLACSENNKGDTMPPHATVSVEESPEVFKKNNKDIKQYWSFDDNPLNIGSLGVTFYKLRFPSKNYANVTFTYPNIPPLTVDNVSSTSGYFDHDKPKRGIQSTAIRFFIENAQGSYGVTQKDAYAAVQKLFKQLEEQGWQNDRRVTNARISVEDSYDYVTNENVLSSFLNYQYPLTFDQFKKLPSLQTWKLRHGTDVFLTVDIQYNFEEEINNYVYMVSLDFRSEQSYINSYISYDNPNDTMESLFTEIYPDLPLGRLQSETEAIEIGLDIQQDQPDYTLPLVLEKTGIDTGKFVSIDPYKITYDEFMKRFDAGEDMTPYYENQPTTRPEITSQARGRCLANQPCPKSGYWFTPAKKDSRAYFKQGDIMPDYPNNDWGQVIWQFDGEIG</sequence>
<dbReference type="RefSeq" id="WP_299219309.1">
    <property type="nucleotide sequence ID" value="NZ_JBDGHN010000002.1"/>
</dbReference>
<evidence type="ECO:0000313" key="3">
    <source>
        <dbReference type="Proteomes" id="UP001461960"/>
    </source>
</evidence>
<name>A0ABU9X7V0_9GAMM</name>
<dbReference type="Proteomes" id="UP001461960">
    <property type="component" value="Unassembled WGS sequence"/>
</dbReference>
<evidence type="ECO:0000313" key="2">
    <source>
        <dbReference type="EMBL" id="MEN2751483.1"/>
    </source>
</evidence>
<reference evidence="2 3" key="1">
    <citation type="submission" date="2024-05" db="EMBL/GenBank/DDBJ databases">
        <authorList>
            <person name="Kim H.-Y."/>
            <person name="Kim E."/>
            <person name="Cai Y."/>
            <person name="Yang S.-M."/>
            <person name="Lee W."/>
        </authorList>
    </citation>
    <scope>NUCLEOTIDE SEQUENCE [LARGE SCALE GENOMIC DNA]</scope>
    <source>
        <strain evidence="2 3">FBL11</strain>
    </source>
</reference>
<proteinExistence type="predicted"/>
<keyword evidence="1" id="KW-0732">Signal</keyword>